<gene>
    <name evidence="1" type="ORF">LX15_005332</name>
</gene>
<dbReference type="EMBL" id="JAMTCP010000045">
    <property type="protein sequence ID" value="MCP2261606.1"/>
    <property type="molecule type" value="Genomic_DNA"/>
</dbReference>
<organism evidence="1 2">
    <name type="scientific">Streptoalloteichus tenebrarius (strain ATCC 17920 / DSM 40477 / JCM 4838 / CBS 697.72 / NBRC 16177 / NCIMB 11028 / NRRL B-12390 / A12253. 1 / ISP 5477)</name>
    <name type="common">Streptomyces tenebrarius</name>
    <dbReference type="NCBI Taxonomy" id="1933"/>
    <lineage>
        <taxon>Bacteria</taxon>
        <taxon>Bacillati</taxon>
        <taxon>Actinomycetota</taxon>
        <taxon>Actinomycetes</taxon>
        <taxon>Pseudonocardiales</taxon>
        <taxon>Pseudonocardiaceae</taxon>
        <taxon>Streptoalloteichus</taxon>
    </lineage>
</organism>
<protein>
    <submittedName>
        <fullName evidence="1">Uncharacterized protein</fullName>
    </submittedName>
</protein>
<sequence>MTPPVPDGLRQRLADLLDTHLEQLQRAHVRLLASAAGPRDEVEEILVTTAIMAQQFAKDALSLLGDDFDSAAGVALREVPDDPAADPLLPADPEARAALRADAAALLAAVWVVGELTALVPPSAWPEDLPATCLATVARSRIQHEINDDLERLDRPDDDEDDFP</sequence>
<dbReference type="Proteomes" id="UP001205311">
    <property type="component" value="Unassembled WGS sequence"/>
</dbReference>
<name>A0ABT1I1D8_STRSD</name>
<keyword evidence="2" id="KW-1185">Reference proteome</keyword>
<evidence type="ECO:0000313" key="2">
    <source>
        <dbReference type="Proteomes" id="UP001205311"/>
    </source>
</evidence>
<evidence type="ECO:0000313" key="1">
    <source>
        <dbReference type="EMBL" id="MCP2261606.1"/>
    </source>
</evidence>
<dbReference type="RefSeq" id="WP_253672593.1">
    <property type="nucleotide sequence ID" value="NZ_JAMTCP010000045.1"/>
</dbReference>
<comment type="caution">
    <text evidence="1">The sequence shown here is derived from an EMBL/GenBank/DDBJ whole genome shotgun (WGS) entry which is preliminary data.</text>
</comment>
<reference evidence="1 2" key="1">
    <citation type="submission" date="2022-06" db="EMBL/GenBank/DDBJ databases">
        <title>Genomic Encyclopedia of Archaeal and Bacterial Type Strains, Phase II (KMG-II): from individual species to whole genera.</title>
        <authorList>
            <person name="Goeker M."/>
        </authorList>
    </citation>
    <scope>NUCLEOTIDE SEQUENCE [LARGE SCALE GENOMIC DNA]</scope>
    <source>
        <strain evidence="1 2">DSM 40477</strain>
    </source>
</reference>
<accession>A0ABT1I1D8</accession>
<proteinExistence type="predicted"/>